<feature type="transmembrane region" description="Helical" evidence="9">
    <location>
        <begin position="155"/>
        <end position="180"/>
    </location>
</feature>
<dbReference type="AlphaFoldDB" id="A0A9D1YU17"/>
<dbReference type="Gene3D" id="3.10.580.10">
    <property type="entry name" value="CBS-domain"/>
    <property type="match status" value="1"/>
</dbReference>
<feature type="transmembrane region" description="Helical" evidence="9">
    <location>
        <begin position="261"/>
        <end position="284"/>
    </location>
</feature>
<proteinExistence type="inferred from homology"/>
<organism evidence="11 12">
    <name type="scientific">Candidatus Agrococcus pullicola</name>
    <dbReference type="NCBI Taxonomy" id="2838429"/>
    <lineage>
        <taxon>Bacteria</taxon>
        <taxon>Bacillati</taxon>
        <taxon>Actinomycetota</taxon>
        <taxon>Actinomycetes</taxon>
        <taxon>Micrococcales</taxon>
        <taxon>Microbacteriaceae</taxon>
        <taxon>Agrococcus</taxon>
    </lineage>
</organism>
<evidence type="ECO:0000256" key="5">
    <source>
        <dbReference type="ARBA" id="ARBA00022842"/>
    </source>
</evidence>
<dbReference type="SUPFAM" id="SSF161093">
    <property type="entry name" value="MgtE membrane domain-like"/>
    <property type="match status" value="1"/>
</dbReference>
<dbReference type="InterPro" id="IPR036739">
    <property type="entry name" value="SLC41_membr_dom_sf"/>
</dbReference>
<dbReference type="GO" id="GO:0016020">
    <property type="term" value="C:membrane"/>
    <property type="evidence" value="ECO:0007669"/>
    <property type="project" value="UniProtKB-SubCell"/>
</dbReference>
<keyword evidence="3" id="KW-0813">Transport</keyword>
<comment type="subcellular location">
    <subcellularLocation>
        <location evidence="1">Membrane</location>
        <topology evidence="1">Multi-pass membrane protein</topology>
    </subcellularLocation>
</comment>
<feature type="non-terminal residue" evidence="11">
    <location>
        <position position="1"/>
    </location>
</feature>
<evidence type="ECO:0000256" key="8">
    <source>
        <dbReference type="PROSITE-ProRule" id="PRU00703"/>
    </source>
</evidence>
<evidence type="ECO:0000256" key="4">
    <source>
        <dbReference type="ARBA" id="ARBA00022692"/>
    </source>
</evidence>
<gene>
    <name evidence="11" type="ORF">H9830_05610</name>
</gene>
<evidence type="ECO:0000256" key="2">
    <source>
        <dbReference type="ARBA" id="ARBA00009749"/>
    </source>
</evidence>
<evidence type="ECO:0000256" key="7">
    <source>
        <dbReference type="ARBA" id="ARBA00023136"/>
    </source>
</evidence>
<reference evidence="11" key="1">
    <citation type="journal article" date="2021" name="PeerJ">
        <title>Extensive microbial diversity within the chicken gut microbiome revealed by metagenomics and culture.</title>
        <authorList>
            <person name="Gilroy R."/>
            <person name="Ravi A."/>
            <person name="Getino M."/>
            <person name="Pursley I."/>
            <person name="Horton D.L."/>
            <person name="Alikhan N.F."/>
            <person name="Baker D."/>
            <person name="Gharbi K."/>
            <person name="Hall N."/>
            <person name="Watson M."/>
            <person name="Adriaenssens E.M."/>
            <person name="Foster-Nyarko E."/>
            <person name="Jarju S."/>
            <person name="Secka A."/>
            <person name="Antonio M."/>
            <person name="Oren A."/>
            <person name="Chaudhuri R.R."/>
            <person name="La Ragione R."/>
            <person name="Hildebrand F."/>
            <person name="Pallen M.J."/>
        </authorList>
    </citation>
    <scope>NUCLEOTIDE SEQUENCE</scope>
    <source>
        <strain evidence="11">ChiGjej1B1-98</strain>
    </source>
</reference>
<evidence type="ECO:0000313" key="12">
    <source>
        <dbReference type="Proteomes" id="UP000824005"/>
    </source>
</evidence>
<dbReference type="Pfam" id="PF01769">
    <property type="entry name" value="MgtE"/>
    <property type="match status" value="1"/>
</dbReference>
<dbReference type="InterPro" id="IPR000644">
    <property type="entry name" value="CBS_dom"/>
</dbReference>
<protein>
    <submittedName>
        <fullName evidence="11">Magnesium transporter</fullName>
    </submittedName>
</protein>
<evidence type="ECO:0000256" key="1">
    <source>
        <dbReference type="ARBA" id="ARBA00004141"/>
    </source>
</evidence>
<comment type="caution">
    <text evidence="11">The sequence shown here is derived from an EMBL/GenBank/DDBJ whole genome shotgun (WGS) entry which is preliminary data.</text>
</comment>
<dbReference type="PANTHER" id="PTHR41394:SF8">
    <property type="entry name" value="MAGNESIUM TRANSPORTER MGTE"/>
    <property type="match status" value="1"/>
</dbReference>
<dbReference type="PROSITE" id="PS51371">
    <property type="entry name" value="CBS"/>
    <property type="match status" value="1"/>
</dbReference>
<comment type="similarity">
    <text evidence="2">Belongs to the SLC41A transporter family.</text>
</comment>
<evidence type="ECO:0000256" key="6">
    <source>
        <dbReference type="ARBA" id="ARBA00022989"/>
    </source>
</evidence>
<keyword evidence="7 9" id="KW-0472">Membrane</keyword>
<dbReference type="EMBL" id="DXDC01000161">
    <property type="protein sequence ID" value="HIY65737.1"/>
    <property type="molecule type" value="Genomic_DNA"/>
</dbReference>
<evidence type="ECO:0000259" key="10">
    <source>
        <dbReference type="PROSITE" id="PS51371"/>
    </source>
</evidence>
<feature type="transmembrane region" description="Helical" evidence="9">
    <location>
        <begin position="225"/>
        <end position="249"/>
    </location>
</feature>
<evidence type="ECO:0000256" key="9">
    <source>
        <dbReference type="SAM" id="Phobius"/>
    </source>
</evidence>
<keyword evidence="4 9" id="KW-0812">Transmembrane</keyword>
<dbReference type="Gene3D" id="1.10.357.20">
    <property type="entry name" value="SLC41 divalent cation transporters, integral membrane domain"/>
    <property type="match status" value="1"/>
</dbReference>
<name>A0A9D1YU17_9MICO</name>
<dbReference type="InterPro" id="IPR006667">
    <property type="entry name" value="SLC41_membr_dom"/>
</dbReference>
<feature type="transmembrane region" description="Helical" evidence="9">
    <location>
        <begin position="123"/>
        <end position="143"/>
    </location>
</feature>
<dbReference type="PANTHER" id="PTHR41394">
    <property type="entry name" value="MAGNESIUM TRANSPORTER MGTE"/>
    <property type="match status" value="1"/>
</dbReference>
<feature type="transmembrane region" description="Helical" evidence="9">
    <location>
        <begin position="201"/>
        <end position="219"/>
    </location>
</feature>
<sequence>DSEDLVVIPVLGEHRRLVGTVDSIILMRAAPDTIVRDITEPDPVFAMTGDGDEQAARETLDRGLLSLPIVDSEQRLVGMLPIADAARIDRQAVDEDHARAGASERLRRSYIVTPVSRIARARIVWLLVLAVSAILTVNVLEIFEATIEQQVALALFVPLLIGIGGNTGSQAATTVTRALALDDIELRDVGRVAFKETRTGLLLALPLAALALALGWLFYGLGIGAVLALTLLINLPLAATVGGVIPIVGRACKVDPAVFSTPFIATFCDASGLLVYFTVAITVLGL</sequence>
<evidence type="ECO:0000313" key="11">
    <source>
        <dbReference type="EMBL" id="HIY65737.1"/>
    </source>
</evidence>
<dbReference type="Proteomes" id="UP000824005">
    <property type="component" value="Unassembled WGS sequence"/>
</dbReference>
<dbReference type="SUPFAM" id="SSF54631">
    <property type="entry name" value="CBS-domain pair"/>
    <property type="match status" value="1"/>
</dbReference>
<feature type="domain" description="CBS" evidence="10">
    <location>
        <begin position="38"/>
        <end position="95"/>
    </location>
</feature>
<keyword evidence="5" id="KW-0460">Magnesium</keyword>
<keyword evidence="6 9" id="KW-1133">Transmembrane helix</keyword>
<dbReference type="InterPro" id="IPR046342">
    <property type="entry name" value="CBS_dom_sf"/>
</dbReference>
<accession>A0A9D1YU17</accession>
<dbReference type="GO" id="GO:0008324">
    <property type="term" value="F:monoatomic cation transmembrane transporter activity"/>
    <property type="evidence" value="ECO:0007669"/>
    <property type="project" value="InterPro"/>
</dbReference>
<reference evidence="11" key="2">
    <citation type="submission" date="2021-04" db="EMBL/GenBank/DDBJ databases">
        <authorList>
            <person name="Gilroy R."/>
        </authorList>
    </citation>
    <scope>NUCLEOTIDE SEQUENCE</scope>
    <source>
        <strain evidence="11">ChiGjej1B1-98</strain>
    </source>
</reference>
<keyword evidence="8" id="KW-0129">CBS domain</keyword>
<evidence type="ECO:0000256" key="3">
    <source>
        <dbReference type="ARBA" id="ARBA00022448"/>
    </source>
</evidence>